<evidence type="ECO:0000313" key="2">
    <source>
        <dbReference type="EMBL" id="MET1754688.1"/>
    </source>
</evidence>
<sequence>MALPKLFPSRSNQLNLPMPDYLWLLCAQAQLPEAMLLFLVAWMRGAAPERLLSGALLVFLTLWTIYDLILDAPGALEQVDPVRLLLDALMGGVVVSIALYANRIYPVWMSGAQLAALSAHFARATLVNLPPAAYMAMTQFPNYIHMLVLALGLCAHTIRKRRVGGSYPNWSD</sequence>
<keyword evidence="1" id="KW-0472">Membrane</keyword>
<evidence type="ECO:0000313" key="3">
    <source>
        <dbReference type="Proteomes" id="UP001548713"/>
    </source>
</evidence>
<dbReference type="RefSeq" id="WP_353983155.1">
    <property type="nucleotide sequence ID" value="NZ_JBEWLY010000008.1"/>
</dbReference>
<dbReference type="Proteomes" id="UP001548713">
    <property type="component" value="Unassembled WGS sequence"/>
</dbReference>
<proteinExistence type="predicted"/>
<dbReference type="EMBL" id="JBEWLY010000008">
    <property type="protein sequence ID" value="MET1754688.1"/>
    <property type="molecule type" value="Genomic_DNA"/>
</dbReference>
<comment type="caution">
    <text evidence="2">The sequence shown here is derived from an EMBL/GenBank/DDBJ whole genome shotgun (WGS) entry which is preliminary data.</text>
</comment>
<keyword evidence="1" id="KW-1133">Transmembrane helix</keyword>
<organism evidence="2 3">
    <name type="scientific">Novosphingobium kalidii</name>
    <dbReference type="NCBI Taxonomy" id="3230299"/>
    <lineage>
        <taxon>Bacteria</taxon>
        <taxon>Pseudomonadati</taxon>
        <taxon>Pseudomonadota</taxon>
        <taxon>Alphaproteobacteria</taxon>
        <taxon>Sphingomonadales</taxon>
        <taxon>Sphingomonadaceae</taxon>
        <taxon>Novosphingobium</taxon>
    </lineage>
</organism>
<name>A0ABV2CYK6_9SPHN</name>
<accession>A0ABV2CYK6</accession>
<evidence type="ECO:0000256" key="1">
    <source>
        <dbReference type="SAM" id="Phobius"/>
    </source>
</evidence>
<feature type="transmembrane region" description="Helical" evidence="1">
    <location>
        <begin position="51"/>
        <end position="70"/>
    </location>
</feature>
<feature type="transmembrane region" description="Helical" evidence="1">
    <location>
        <begin position="82"/>
        <end position="101"/>
    </location>
</feature>
<keyword evidence="1" id="KW-0812">Transmembrane</keyword>
<gene>
    <name evidence="2" type="ORF">ABVV53_04330</name>
</gene>
<feature type="transmembrane region" description="Helical" evidence="1">
    <location>
        <begin position="21"/>
        <end position="45"/>
    </location>
</feature>
<protein>
    <submittedName>
        <fullName evidence="2">Uncharacterized protein</fullName>
    </submittedName>
</protein>
<reference evidence="2 3" key="1">
    <citation type="submission" date="2024-07" db="EMBL/GenBank/DDBJ databases">
        <title>Novosphingobium kalidii RD2P27.</title>
        <authorList>
            <person name="Sun J.-Q."/>
        </authorList>
    </citation>
    <scope>NUCLEOTIDE SEQUENCE [LARGE SCALE GENOMIC DNA]</scope>
    <source>
        <strain evidence="2 3">RD2P27</strain>
    </source>
</reference>
<keyword evidence="3" id="KW-1185">Reference proteome</keyword>